<gene>
    <name evidence="15" type="primary">LOC109379514</name>
</gene>
<dbReference type="GeneID" id="109379514"/>
<keyword evidence="8" id="KW-0479">Metal-binding</keyword>
<dbReference type="GO" id="GO:0006508">
    <property type="term" value="P:proteolysis"/>
    <property type="evidence" value="ECO:0007669"/>
    <property type="project" value="InterPro"/>
</dbReference>
<feature type="disulfide bond" evidence="8">
    <location>
        <begin position="377"/>
        <end position="382"/>
    </location>
</feature>
<dbReference type="SMART" id="SM00050">
    <property type="entry name" value="DISIN"/>
    <property type="match status" value="1"/>
</dbReference>
<name>A0A8B7QTS5_HIPAR</name>
<dbReference type="GO" id="GO:0046872">
    <property type="term" value="F:metal ion binding"/>
    <property type="evidence" value="ECO:0007669"/>
    <property type="project" value="UniProtKB-KW"/>
</dbReference>
<keyword evidence="8" id="KW-0862">Zinc</keyword>
<evidence type="ECO:0000259" key="12">
    <source>
        <dbReference type="PROSITE" id="PS50214"/>
    </source>
</evidence>
<evidence type="ECO:0000259" key="11">
    <source>
        <dbReference type="PROSITE" id="PS50026"/>
    </source>
</evidence>
<dbReference type="InterPro" id="IPR036436">
    <property type="entry name" value="Disintegrin_dom_sf"/>
</dbReference>
<dbReference type="FunFam" id="4.10.70.10:FF:000001">
    <property type="entry name" value="Disintegrin and metalloproteinase domain-containing protein 22"/>
    <property type="match status" value="1"/>
</dbReference>
<dbReference type="PROSITE" id="PS50215">
    <property type="entry name" value="ADAM_MEPRO"/>
    <property type="match status" value="1"/>
</dbReference>
<dbReference type="OrthoDB" id="5951731at2759"/>
<dbReference type="InterPro" id="IPR002870">
    <property type="entry name" value="Peptidase_M12B_N"/>
</dbReference>
<comment type="subcellular location">
    <subcellularLocation>
        <location evidence="1">Membrane</location>
        <topology evidence="1">Single-pass type I membrane protein</topology>
    </subcellularLocation>
</comment>
<dbReference type="InterPro" id="IPR001590">
    <property type="entry name" value="Peptidase_M12B"/>
</dbReference>
<feature type="disulfide bond" evidence="7">
    <location>
        <begin position="671"/>
        <end position="680"/>
    </location>
</feature>
<dbReference type="PROSITE" id="PS50214">
    <property type="entry name" value="DISINTEGRIN_2"/>
    <property type="match status" value="1"/>
</dbReference>
<dbReference type="SMART" id="SM00608">
    <property type="entry name" value="ACR"/>
    <property type="match status" value="1"/>
</dbReference>
<dbReference type="GO" id="GO:0008584">
    <property type="term" value="P:male gonad development"/>
    <property type="evidence" value="ECO:0007669"/>
    <property type="project" value="TreeGrafter"/>
</dbReference>
<dbReference type="InterPro" id="IPR024079">
    <property type="entry name" value="MetalloPept_cat_dom_sf"/>
</dbReference>
<feature type="active site" evidence="8">
    <location>
        <position position="361"/>
    </location>
</feature>
<feature type="domain" description="Disintegrin" evidence="12">
    <location>
        <begin position="424"/>
        <end position="510"/>
    </location>
</feature>
<keyword evidence="4 10" id="KW-0472">Membrane</keyword>
<dbReference type="InterPro" id="IPR034027">
    <property type="entry name" value="Reprolysin_adamalysin"/>
</dbReference>
<evidence type="ECO:0000256" key="1">
    <source>
        <dbReference type="ARBA" id="ARBA00004479"/>
    </source>
</evidence>
<organism evidence="14 15">
    <name type="scientific">Hipposideros armiger</name>
    <name type="common">Great Himalayan leaf-nosed bat</name>
    <dbReference type="NCBI Taxonomy" id="186990"/>
    <lineage>
        <taxon>Eukaryota</taxon>
        <taxon>Metazoa</taxon>
        <taxon>Chordata</taxon>
        <taxon>Craniata</taxon>
        <taxon>Vertebrata</taxon>
        <taxon>Euteleostomi</taxon>
        <taxon>Mammalia</taxon>
        <taxon>Eutheria</taxon>
        <taxon>Laurasiatheria</taxon>
        <taxon>Chiroptera</taxon>
        <taxon>Yinpterochiroptera</taxon>
        <taxon>Rhinolophoidea</taxon>
        <taxon>Hipposideridae</taxon>
        <taxon>Hipposideros</taxon>
    </lineage>
</organism>
<dbReference type="Pfam" id="PF01562">
    <property type="entry name" value="Pep_M12B_propep"/>
    <property type="match status" value="1"/>
</dbReference>
<keyword evidence="3 10" id="KW-1133">Transmembrane helix</keyword>
<feature type="binding site" evidence="8">
    <location>
        <position position="370"/>
    </location>
    <ligand>
        <name>Zn(2+)</name>
        <dbReference type="ChEBI" id="CHEBI:29105"/>
        <note>catalytic</note>
    </ligand>
</feature>
<evidence type="ECO:0000256" key="8">
    <source>
        <dbReference type="PROSITE-ProRule" id="PRU00276"/>
    </source>
</evidence>
<feature type="transmembrane region" description="Helical" evidence="10">
    <location>
        <begin position="704"/>
        <end position="728"/>
    </location>
</feature>
<dbReference type="CDD" id="cd04269">
    <property type="entry name" value="ZnMc_adamalysin_II_like"/>
    <property type="match status" value="1"/>
</dbReference>
<dbReference type="InterPro" id="IPR018358">
    <property type="entry name" value="Disintegrin_CS"/>
</dbReference>
<dbReference type="Gene3D" id="3.40.390.10">
    <property type="entry name" value="Collagenase (Catalytic Domain)"/>
    <property type="match status" value="1"/>
</dbReference>
<accession>A0A8B7QTS5</accession>
<comment type="caution">
    <text evidence="7">Lacks conserved residue(s) required for the propagation of feature annotation.</text>
</comment>
<protein>
    <submittedName>
        <fullName evidence="15">Disintegrin and metalloproteinase domain-containing protein 20-like</fullName>
    </submittedName>
</protein>
<dbReference type="AlphaFoldDB" id="A0A8B7QTS5"/>
<feature type="binding site" evidence="8">
    <location>
        <position position="364"/>
    </location>
    <ligand>
        <name>Zn(2+)</name>
        <dbReference type="ChEBI" id="CHEBI:29105"/>
        <note>catalytic</note>
    </ligand>
</feature>
<feature type="region of interest" description="Disordered" evidence="9">
    <location>
        <begin position="735"/>
        <end position="770"/>
    </location>
</feature>
<evidence type="ECO:0000256" key="3">
    <source>
        <dbReference type="ARBA" id="ARBA00022989"/>
    </source>
</evidence>
<evidence type="ECO:0000313" key="14">
    <source>
        <dbReference type="Proteomes" id="UP000694851"/>
    </source>
</evidence>
<dbReference type="PANTHER" id="PTHR11905:SF239">
    <property type="entry name" value="A DISINTEGRIN AND METALLOPEPTIDASE DOMAIN 26B-RELATED"/>
    <property type="match status" value="1"/>
</dbReference>
<feature type="domain" description="Peptidase M12B" evidence="13">
    <location>
        <begin position="226"/>
        <end position="410"/>
    </location>
</feature>
<dbReference type="InterPro" id="IPR001762">
    <property type="entry name" value="Disintegrin_dom"/>
</dbReference>
<dbReference type="PANTHER" id="PTHR11905">
    <property type="entry name" value="ADAM A DISINTEGRIN AND METALLOPROTEASE DOMAIN"/>
    <property type="match status" value="1"/>
</dbReference>
<dbReference type="Pfam" id="PF01421">
    <property type="entry name" value="Reprolysin"/>
    <property type="match status" value="1"/>
</dbReference>
<dbReference type="Proteomes" id="UP000694851">
    <property type="component" value="Unplaced"/>
</dbReference>
<dbReference type="Gene3D" id="4.10.70.10">
    <property type="entry name" value="Disintegrin domain"/>
    <property type="match status" value="1"/>
</dbReference>
<dbReference type="InterPro" id="IPR000742">
    <property type="entry name" value="EGF"/>
</dbReference>
<reference evidence="15" key="1">
    <citation type="submission" date="2025-08" db="UniProtKB">
        <authorList>
            <consortium name="RefSeq"/>
        </authorList>
    </citation>
    <scope>IDENTIFICATION</scope>
    <source>
        <tissue evidence="15">Muscle</tissue>
    </source>
</reference>
<evidence type="ECO:0000256" key="4">
    <source>
        <dbReference type="ARBA" id="ARBA00023136"/>
    </source>
</evidence>
<evidence type="ECO:0000256" key="2">
    <source>
        <dbReference type="ARBA" id="ARBA00022692"/>
    </source>
</evidence>
<dbReference type="PRINTS" id="PR00289">
    <property type="entry name" value="DISINTEGRIN"/>
</dbReference>
<dbReference type="Pfam" id="PF00200">
    <property type="entry name" value="Disintegrin"/>
    <property type="match status" value="1"/>
</dbReference>
<feature type="domain" description="EGF-like" evidence="11">
    <location>
        <begin position="648"/>
        <end position="681"/>
    </location>
</feature>
<evidence type="ECO:0000256" key="9">
    <source>
        <dbReference type="SAM" id="MobiDB-lite"/>
    </source>
</evidence>
<dbReference type="PROSITE" id="PS50026">
    <property type="entry name" value="EGF_3"/>
    <property type="match status" value="1"/>
</dbReference>
<sequence length="770" mass="86893">MVPARSILLSPMATYSGSLRAVGEALVRARNTLLPLWLGVFLFLSECSQVGHSQRHGPAEVVIPQKVKGTGIGLKAQGWLSYRLHFGGQRFIVHMKVNKYLLPRHLPVFTYTDQGALVEDQPFVQNDCYYHGYVEGDPKSLVALSTCFGGFQGIVQTNDIVYEIEPKRPSTTFEHLIYKMSSEETQFPSMRCGLTDEEIVRQLKLQESINYTLLQSGYEGWWTHKRFLELAVVVDQNRYLYRQSNTSTVLKEICIVINEVDNFLNPLDVDIVLIGIEIWTERNPIAIDDISNLLTEFCIWKRTDFSRRLPHDIAHLFVMQSYGINLGLAYVGTVCYANSNCGVDSFIIDDLYEFAYIVTHEIGHNLGMTHDADTCDCGHRTCIMFPSKGDATRFSNCSYAQFTDNMAKRKCLHFSSHTGNIFSFTECGNGVVEEGEECDCGALHLCIKDPCCQSNCTLTPGAACAFGLCCKDCQIMPSGNVCRKEENKCDLPEWCNGTSYDCPDDVYVQDGIPCLGGGYCYEKRCNNREEQCKKIFGKEAKSANQSCYRRVNTQGDRFGHCGIRESTYVQCNISDILCGRVQCENVIEIPLLRDHSTVHWTQFNNVTCWGTDYHLGMTTPDIGEVKDGTECGTERICIKRKCVPMSLLVSDCTPQTCNMNGVCNNRHHCHCNYEWDPPNCLENGNGGSIDSGPPPRRKTKLEQWQGYLLLLWFTFFFLLLCLLIVVAMRKRTAESTEQSVSISPHGEQVNVPTSTQQEEQNIKILPKEEE</sequence>
<feature type="binding site" evidence="8">
    <location>
        <position position="360"/>
    </location>
    <ligand>
        <name>Zn(2+)</name>
        <dbReference type="ChEBI" id="CHEBI:29105"/>
        <note>catalytic</note>
    </ligand>
</feature>
<dbReference type="FunFam" id="3.40.390.10:FF:000002">
    <property type="entry name" value="Disintegrin and metalloproteinase domain-containing protein 22"/>
    <property type="match status" value="1"/>
</dbReference>
<dbReference type="SUPFAM" id="SSF57552">
    <property type="entry name" value="Blood coagulation inhibitor (disintegrin)"/>
    <property type="match status" value="1"/>
</dbReference>
<dbReference type="GO" id="GO:0004222">
    <property type="term" value="F:metalloendopeptidase activity"/>
    <property type="evidence" value="ECO:0007669"/>
    <property type="project" value="InterPro"/>
</dbReference>
<evidence type="ECO:0000256" key="6">
    <source>
        <dbReference type="PROSITE-ProRule" id="PRU00068"/>
    </source>
</evidence>
<feature type="disulfide bond" evidence="6">
    <location>
        <begin position="482"/>
        <end position="502"/>
    </location>
</feature>
<dbReference type="SUPFAM" id="SSF55486">
    <property type="entry name" value="Metalloproteases ('zincins'), catalytic domain"/>
    <property type="match status" value="1"/>
</dbReference>
<dbReference type="PROSITE" id="PS00427">
    <property type="entry name" value="DISINTEGRIN_1"/>
    <property type="match status" value="1"/>
</dbReference>
<dbReference type="GO" id="GO:0009897">
    <property type="term" value="C:external side of plasma membrane"/>
    <property type="evidence" value="ECO:0007669"/>
    <property type="project" value="TreeGrafter"/>
</dbReference>
<keyword evidence="2 10" id="KW-0812">Transmembrane</keyword>
<dbReference type="RefSeq" id="XP_019491667.1">
    <property type="nucleotide sequence ID" value="XM_019636122.1"/>
</dbReference>
<dbReference type="Pfam" id="PF08516">
    <property type="entry name" value="ADAM_CR"/>
    <property type="match status" value="1"/>
</dbReference>
<dbReference type="GO" id="GO:1990913">
    <property type="term" value="C:sperm head plasma membrane"/>
    <property type="evidence" value="ECO:0007669"/>
    <property type="project" value="TreeGrafter"/>
</dbReference>
<evidence type="ECO:0000256" key="7">
    <source>
        <dbReference type="PROSITE-ProRule" id="PRU00076"/>
    </source>
</evidence>
<keyword evidence="7" id="KW-0245">EGF-like domain</keyword>
<dbReference type="InterPro" id="IPR006586">
    <property type="entry name" value="ADAM_Cys-rich"/>
</dbReference>
<feature type="compositionally biased region" description="Polar residues" evidence="9">
    <location>
        <begin position="750"/>
        <end position="759"/>
    </location>
</feature>
<evidence type="ECO:0000256" key="5">
    <source>
        <dbReference type="ARBA" id="ARBA00023157"/>
    </source>
</evidence>
<keyword evidence="5 7" id="KW-1015">Disulfide bond</keyword>
<evidence type="ECO:0000313" key="15">
    <source>
        <dbReference type="RefSeq" id="XP_019491667.1"/>
    </source>
</evidence>
<dbReference type="KEGG" id="hai:109379514"/>
<evidence type="ECO:0000259" key="13">
    <source>
        <dbReference type="PROSITE" id="PS50215"/>
    </source>
</evidence>
<keyword evidence="14" id="KW-1185">Reference proteome</keyword>
<evidence type="ECO:0000256" key="10">
    <source>
        <dbReference type="SAM" id="Phobius"/>
    </source>
</evidence>
<proteinExistence type="predicted"/>